<dbReference type="EC" id="2.7.11.1" evidence="1"/>
<evidence type="ECO:0000256" key="5">
    <source>
        <dbReference type="ARBA" id="ARBA00022777"/>
    </source>
</evidence>
<keyword evidence="4 7" id="KW-0547">Nucleotide-binding</keyword>
<keyword evidence="11" id="KW-1185">Reference proteome</keyword>
<dbReference type="EMBL" id="MU857050">
    <property type="protein sequence ID" value="KAK4150804.1"/>
    <property type="molecule type" value="Genomic_DNA"/>
</dbReference>
<dbReference type="GO" id="GO:0004674">
    <property type="term" value="F:protein serine/threonine kinase activity"/>
    <property type="evidence" value="ECO:0007669"/>
    <property type="project" value="UniProtKB-KW"/>
</dbReference>
<feature type="compositionally biased region" description="Basic residues" evidence="8">
    <location>
        <begin position="559"/>
        <end position="568"/>
    </location>
</feature>
<evidence type="ECO:0000256" key="3">
    <source>
        <dbReference type="ARBA" id="ARBA00022679"/>
    </source>
</evidence>
<evidence type="ECO:0000256" key="7">
    <source>
        <dbReference type="PROSITE-ProRule" id="PRU10141"/>
    </source>
</evidence>
<keyword evidence="2" id="KW-0723">Serine/threonine-protein kinase</keyword>
<comment type="caution">
    <text evidence="10">The sequence shown here is derived from an EMBL/GenBank/DDBJ whole genome shotgun (WGS) entry which is preliminary data.</text>
</comment>
<dbReference type="InterPro" id="IPR017441">
    <property type="entry name" value="Protein_kinase_ATP_BS"/>
</dbReference>
<dbReference type="PROSITE" id="PS50011">
    <property type="entry name" value="PROTEIN_KINASE_DOM"/>
    <property type="match status" value="1"/>
</dbReference>
<feature type="domain" description="Protein kinase" evidence="9">
    <location>
        <begin position="189"/>
        <end position="444"/>
    </location>
</feature>
<gene>
    <name evidence="10" type="ORF">C8A00DRAFT_17725</name>
</gene>
<dbReference type="Gene3D" id="1.10.510.10">
    <property type="entry name" value="Transferase(Phosphotransferase) domain 1"/>
    <property type="match status" value="1"/>
</dbReference>
<evidence type="ECO:0000256" key="1">
    <source>
        <dbReference type="ARBA" id="ARBA00012513"/>
    </source>
</evidence>
<evidence type="ECO:0000256" key="8">
    <source>
        <dbReference type="SAM" id="MobiDB-lite"/>
    </source>
</evidence>
<dbReference type="PROSITE" id="PS00107">
    <property type="entry name" value="PROTEIN_KINASE_ATP"/>
    <property type="match status" value="1"/>
</dbReference>
<feature type="binding site" evidence="7">
    <location>
        <position position="218"/>
    </location>
    <ligand>
        <name>ATP</name>
        <dbReference type="ChEBI" id="CHEBI:30616"/>
    </ligand>
</feature>
<evidence type="ECO:0000256" key="6">
    <source>
        <dbReference type="ARBA" id="ARBA00022840"/>
    </source>
</evidence>
<evidence type="ECO:0000256" key="2">
    <source>
        <dbReference type="ARBA" id="ARBA00022527"/>
    </source>
</evidence>
<evidence type="ECO:0000313" key="10">
    <source>
        <dbReference type="EMBL" id="KAK4150804.1"/>
    </source>
</evidence>
<keyword evidence="6 7" id="KW-0067">ATP-binding</keyword>
<evidence type="ECO:0000313" key="11">
    <source>
        <dbReference type="Proteomes" id="UP001302745"/>
    </source>
</evidence>
<feature type="region of interest" description="Disordered" evidence="8">
    <location>
        <begin position="491"/>
        <end position="568"/>
    </location>
</feature>
<dbReference type="SUPFAM" id="SSF56112">
    <property type="entry name" value="Protein kinase-like (PK-like)"/>
    <property type="match status" value="1"/>
</dbReference>
<dbReference type="GO" id="GO:0005634">
    <property type="term" value="C:nucleus"/>
    <property type="evidence" value="ECO:0007669"/>
    <property type="project" value="TreeGrafter"/>
</dbReference>
<dbReference type="GO" id="GO:0005524">
    <property type="term" value="F:ATP binding"/>
    <property type="evidence" value="ECO:0007669"/>
    <property type="project" value="UniProtKB-UniRule"/>
</dbReference>
<feature type="region of interest" description="Disordered" evidence="8">
    <location>
        <begin position="1"/>
        <end position="20"/>
    </location>
</feature>
<dbReference type="CDD" id="cd00180">
    <property type="entry name" value="PKc"/>
    <property type="match status" value="1"/>
</dbReference>
<dbReference type="SMART" id="SM00220">
    <property type="entry name" value="S_TKc"/>
    <property type="match status" value="1"/>
</dbReference>
<evidence type="ECO:0000259" key="9">
    <source>
        <dbReference type="PROSITE" id="PS50011"/>
    </source>
</evidence>
<dbReference type="AlphaFoldDB" id="A0AAN6ZUQ4"/>
<dbReference type="PANTHER" id="PTHR44167">
    <property type="entry name" value="OVARIAN-SPECIFIC SERINE/THREONINE-PROTEIN KINASE LOK-RELATED"/>
    <property type="match status" value="1"/>
</dbReference>
<dbReference type="Proteomes" id="UP001302745">
    <property type="component" value="Unassembled WGS sequence"/>
</dbReference>
<keyword evidence="5" id="KW-0418">Kinase</keyword>
<sequence>MSDGYYNDTAETHPDAPTLSPPTFILAPSNSAARKAVRHPKNDHLRYSVGDNTLGLWLDFSDPARVCTLGRGETDIYLPDTRPTNKGAPQISDIHAAFQVVGDTGAVLLWDRSDDGTVEPLPDNRGFTVDFCPNAKSVLVARGINSRIAFGNDRWYQFEIQWQSCGLYPIPNDEPHYTMGPRKSRTKKYVLGGEVGTGSYGTVSRAVDATNGKIIAVKRFHKLSGKHHEFASREVANLFRINRNDSIKHEHILQILDCAGGGKDHDWCEILMPLMEGNLRTLVEQVAGLDEHALSAVVLSQMLLALQCIESHNIIHRDVKPENILWEYDSTGDYRFCLGDFGLSNMQDLAKSAAGTEPFMAPEVYYMQLQTTKVDIWSLFATIVWMRAPEFRRRCSRMRAPDLHEWLAQLSQMEPYANMRTMARMDPTQRPSATKQLAILDGQFNEYDQVGDDLGPLFARGMNLQETPEVPYYEPYTSEVLRTYFHDQAGPSKEYVPRSPDPADSPGGYEAFVKTYDDSYGPPDDGDGSGTAVPDTWTAMAPTVDHDADEEPTREEAPRRKHKGRNRA</sequence>
<reference evidence="10" key="2">
    <citation type="submission" date="2023-05" db="EMBL/GenBank/DDBJ databases">
        <authorList>
            <consortium name="Lawrence Berkeley National Laboratory"/>
            <person name="Steindorff A."/>
            <person name="Hensen N."/>
            <person name="Bonometti L."/>
            <person name="Westerberg I."/>
            <person name="Brannstrom I.O."/>
            <person name="Guillou S."/>
            <person name="Cros-Aarteil S."/>
            <person name="Calhoun S."/>
            <person name="Haridas S."/>
            <person name="Kuo A."/>
            <person name="Mondo S."/>
            <person name="Pangilinan J."/>
            <person name="Riley R."/>
            <person name="Labutti K."/>
            <person name="Andreopoulos B."/>
            <person name="Lipzen A."/>
            <person name="Chen C."/>
            <person name="Yanf M."/>
            <person name="Daum C."/>
            <person name="Ng V."/>
            <person name="Clum A."/>
            <person name="Ohm R."/>
            <person name="Martin F."/>
            <person name="Silar P."/>
            <person name="Natvig D."/>
            <person name="Lalanne C."/>
            <person name="Gautier V."/>
            <person name="Ament-Velasquez S.L."/>
            <person name="Kruys A."/>
            <person name="Hutchinson M.I."/>
            <person name="Powell A.J."/>
            <person name="Barry K."/>
            <person name="Miller A.N."/>
            <person name="Grigoriev I.V."/>
            <person name="Debuchy R."/>
            <person name="Gladieux P."/>
            <person name="Thoren M.H."/>
            <person name="Johannesson H."/>
        </authorList>
    </citation>
    <scope>NUCLEOTIDE SEQUENCE</scope>
    <source>
        <strain evidence="10">CBS 538.74</strain>
    </source>
</reference>
<keyword evidence="3" id="KW-0808">Transferase</keyword>
<proteinExistence type="predicted"/>
<accession>A0AAN6ZUQ4</accession>
<dbReference type="Pfam" id="PF00069">
    <property type="entry name" value="Pkinase"/>
    <property type="match status" value="1"/>
</dbReference>
<name>A0AAN6ZUQ4_9PEZI</name>
<dbReference type="GO" id="GO:0044773">
    <property type="term" value="P:mitotic DNA damage checkpoint signaling"/>
    <property type="evidence" value="ECO:0007669"/>
    <property type="project" value="TreeGrafter"/>
</dbReference>
<dbReference type="InterPro" id="IPR000719">
    <property type="entry name" value="Prot_kinase_dom"/>
</dbReference>
<reference evidence="10" key="1">
    <citation type="journal article" date="2023" name="Mol. Phylogenet. Evol.">
        <title>Genome-scale phylogeny and comparative genomics of the fungal order Sordariales.</title>
        <authorList>
            <person name="Hensen N."/>
            <person name="Bonometti L."/>
            <person name="Westerberg I."/>
            <person name="Brannstrom I.O."/>
            <person name="Guillou S."/>
            <person name="Cros-Aarteil S."/>
            <person name="Calhoun S."/>
            <person name="Haridas S."/>
            <person name="Kuo A."/>
            <person name="Mondo S."/>
            <person name="Pangilinan J."/>
            <person name="Riley R."/>
            <person name="LaButti K."/>
            <person name="Andreopoulos B."/>
            <person name="Lipzen A."/>
            <person name="Chen C."/>
            <person name="Yan M."/>
            <person name="Daum C."/>
            <person name="Ng V."/>
            <person name="Clum A."/>
            <person name="Steindorff A."/>
            <person name="Ohm R.A."/>
            <person name="Martin F."/>
            <person name="Silar P."/>
            <person name="Natvig D.O."/>
            <person name="Lalanne C."/>
            <person name="Gautier V."/>
            <person name="Ament-Velasquez S.L."/>
            <person name="Kruys A."/>
            <person name="Hutchinson M.I."/>
            <person name="Powell A.J."/>
            <person name="Barry K."/>
            <person name="Miller A.N."/>
            <person name="Grigoriev I.V."/>
            <person name="Debuchy R."/>
            <person name="Gladieux P."/>
            <person name="Hiltunen Thoren M."/>
            <person name="Johannesson H."/>
        </authorList>
    </citation>
    <scope>NUCLEOTIDE SEQUENCE</scope>
    <source>
        <strain evidence="10">CBS 538.74</strain>
    </source>
</reference>
<dbReference type="InterPro" id="IPR011009">
    <property type="entry name" value="Kinase-like_dom_sf"/>
</dbReference>
<dbReference type="PANTHER" id="PTHR44167:SF23">
    <property type="entry name" value="CDC7 KINASE, ISOFORM A-RELATED"/>
    <property type="match status" value="1"/>
</dbReference>
<protein>
    <recommendedName>
        <fullName evidence="1">non-specific serine/threonine protein kinase</fullName>
        <ecNumber evidence="1">2.7.11.1</ecNumber>
    </recommendedName>
</protein>
<evidence type="ECO:0000256" key="4">
    <source>
        <dbReference type="ARBA" id="ARBA00022741"/>
    </source>
</evidence>
<organism evidence="10 11">
    <name type="scientific">Chaetomidium leptoderma</name>
    <dbReference type="NCBI Taxonomy" id="669021"/>
    <lineage>
        <taxon>Eukaryota</taxon>
        <taxon>Fungi</taxon>
        <taxon>Dikarya</taxon>
        <taxon>Ascomycota</taxon>
        <taxon>Pezizomycotina</taxon>
        <taxon>Sordariomycetes</taxon>
        <taxon>Sordariomycetidae</taxon>
        <taxon>Sordariales</taxon>
        <taxon>Chaetomiaceae</taxon>
        <taxon>Chaetomidium</taxon>
    </lineage>
</organism>